<name>A0A031LPB2_9CREN</name>
<dbReference type="GO" id="GO:0051082">
    <property type="term" value="F:unfolded protein binding"/>
    <property type="evidence" value="ECO:0007669"/>
    <property type="project" value="UniProtKB-UniRule"/>
</dbReference>
<evidence type="ECO:0000313" key="9">
    <source>
        <dbReference type="Proteomes" id="UP000024332"/>
    </source>
</evidence>
<feature type="coiled-coil region" evidence="7">
    <location>
        <begin position="12"/>
        <end position="39"/>
    </location>
</feature>
<evidence type="ECO:0000256" key="5">
    <source>
        <dbReference type="HAMAP-Rule" id="MF_00308"/>
    </source>
</evidence>
<dbReference type="Proteomes" id="UP000024332">
    <property type="component" value="Unassembled WGS sequence"/>
</dbReference>
<sequence length="150" mass="16908">MSDQQGRVTVTLEDLLAQADLLKKQIEDLQKTQNELTETILSIKSAKDVIQELKAQQEVMVSGDKKGYLIFTVEQKPLQKVLVYLGLSYYAETDIDNAIKILDSRENEVNEALQEVAKRLSDAATMYERIADILRNIQEQSKGDSSVSTE</sequence>
<dbReference type="SUPFAM" id="SSF46579">
    <property type="entry name" value="Prefoldin"/>
    <property type="match status" value="1"/>
</dbReference>
<dbReference type="InterPro" id="IPR009053">
    <property type="entry name" value="Prefoldin"/>
</dbReference>
<dbReference type="GO" id="GO:0006457">
    <property type="term" value="P:protein folding"/>
    <property type="evidence" value="ECO:0007669"/>
    <property type="project" value="UniProtKB-UniRule"/>
</dbReference>
<dbReference type="Pfam" id="PF02996">
    <property type="entry name" value="Prefoldin"/>
    <property type="match status" value="1"/>
</dbReference>
<proteinExistence type="inferred from homology"/>
<keyword evidence="7" id="KW-0175">Coiled coil</keyword>
<comment type="subcellular location">
    <subcellularLocation>
        <location evidence="5">Cytoplasm</location>
    </subcellularLocation>
</comment>
<comment type="function">
    <text evidence="4 5">Molecular chaperone capable of stabilizing a range of proteins. Seems to fulfill an ATP-independent, HSP70-like function in archaeal de novo protein folding.</text>
</comment>
<evidence type="ECO:0000256" key="1">
    <source>
        <dbReference type="ARBA" id="ARBA00010048"/>
    </source>
</evidence>
<comment type="caution">
    <text evidence="8">The sequence shown here is derived from an EMBL/GenBank/DDBJ whole genome shotgun (WGS) entry which is preliminary data.</text>
</comment>
<protein>
    <recommendedName>
        <fullName evidence="5 6">Prefoldin subunit alpha</fullName>
    </recommendedName>
    <alternativeName>
        <fullName evidence="5">GimC subunit alpha</fullName>
    </alternativeName>
</protein>
<organism evidence="8 9">
    <name type="scientific">Candidatus Acidianus copahuensis</name>
    <dbReference type="NCBI Taxonomy" id="1160895"/>
    <lineage>
        <taxon>Archaea</taxon>
        <taxon>Thermoproteota</taxon>
        <taxon>Thermoprotei</taxon>
        <taxon>Sulfolobales</taxon>
        <taxon>Sulfolobaceae</taxon>
        <taxon>Acidianus</taxon>
    </lineage>
</organism>
<comment type="similarity">
    <text evidence="1">Belongs to the prefoldin subunit alpha family.</text>
</comment>
<evidence type="ECO:0000256" key="7">
    <source>
        <dbReference type="SAM" id="Coils"/>
    </source>
</evidence>
<keyword evidence="9" id="KW-1185">Reference proteome</keyword>
<comment type="subunit">
    <text evidence="2 5">Heterohexamer of two alpha and four beta subunits.</text>
</comment>
<evidence type="ECO:0000256" key="2">
    <source>
        <dbReference type="ARBA" id="ARBA00011716"/>
    </source>
</evidence>
<reference evidence="8 9" key="1">
    <citation type="submission" date="2014-03" db="EMBL/GenBank/DDBJ databases">
        <title>Draft genome sequence of the novel thermoacidophilic archaea Acidianus copahuensis ALE1 strain, isolated from Copahue volcanic area in Neuquen Argentina.</title>
        <authorList>
            <person name="Urbieta M.S."/>
            <person name="Rascovan N."/>
            <person name="Castro C."/>
            <person name="Revale S."/>
            <person name="Giaveno M.A."/>
            <person name="Vazquez M.P."/>
            <person name="Donati E.R."/>
        </authorList>
    </citation>
    <scope>NUCLEOTIDE SEQUENCE [LARGE SCALE GENOMIC DNA]</scope>
    <source>
        <strain evidence="8 9">ALE1</strain>
    </source>
</reference>
<dbReference type="GO" id="GO:0016272">
    <property type="term" value="C:prefoldin complex"/>
    <property type="evidence" value="ECO:0007669"/>
    <property type="project" value="UniProtKB-UniRule"/>
</dbReference>
<dbReference type="STRING" id="1160895.CM19_05935"/>
<comment type="similarity">
    <text evidence="5">Belongs to the prefoldin alpha subunit family.</text>
</comment>
<dbReference type="Gene3D" id="1.10.287.370">
    <property type="match status" value="1"/>
</dbReference>
<gene>
    <name evidence="5" type="primary">pfdA</name>
    <name evidence="8" type="ORF">CM19_05935</name>
</gene>
<dbReference type="EMBL" id="JFZT01000039">
    <property type="protein sequence ID" value="EZQ06907.1"/>
    <property type="molecule type" value="Genomic_DNA"/>
</dbReference>
<evidence type="ECO:0000313" key="8">
    <source>
        <dbReference type="EMBL" id="EZQ06907.1"/>
    </source>
</evidence>
<dbReference type="AlphaFoldDB" id="A0A031LPB2"/>
<dbReference type="RefSeq" id="WP_048099639.1">
    <property type="nucleotide sequence ID" value="NZ_JFZT01000039.1"/>
</dbReference>
<dbReference type="InterPro" id="IPR004127">
    <property type="entry name" value="Prefoldin_subunit_alpha"/>
</dbReference>
<evidence type="ECO:0000256" key="6">
    <source>
        <dbReference type="NCBIfam" id="TIGR00293"/>
    </source>
</evidence>
<keyword evidence="5" id="KW-0963">Cytoplasm</keyword>
<dbReference type="GO" id="GO:0005737">
    <property type="term" value="C:cytoplasm"/>
    <property type="evidence" value="ECO:0007669"/>
    <property type="project" value="UniProtKB-SubCell"/>
</dbReference>
<dbReference type="InterPro" id="IPR011599">
    <property type="entry name" value="PFD_alpha_archaea"/>
</dbReference>
<dbReference type="NCBIfam" id="TIGR00293">
    <property type="entry name" value="prefoldin subunit alpha"/>
    <property type="match status" value="1"/>
</dbReference>
<keyword evidence="3 5" id="KW-0143">Chaperone</keyword>
<evidence type="ECO:0000256" key="3">
    <source>
        <dbReference type="ARBA" id="ARBA00023186"/>
    </source>
</evidence>
<accession>A0A031LPB2</accession>
<dbReference type="HAMAP" id="MF_00308">
    <property type="entry name" value="PfdA"/>
    <property type="match status" value="1"/>
</dbReference>
<evidence type="ECO:0000256" key="4">
    <source>
        <dbReference type="ARBA" id="ARBA00025077"/>
    </source>
</evidence>
<dbReference type="OrthoDB" id="19084at2157"/>